<feature type="compositionally biased region" description="Low complexity" evidence="1">
    <location>
        <begin position="91"/>
        <end position="142"/>
    </location>
</feature>
<dbReference type="EMBL" id="MDYN01000002">
    <property type="protein sequence ID" value="OQD89994.1"/>
    <property type="molecule type" value="Genomic_DNA"/>
</dbReference>
<dbReference type="FunFam" id="3.10.110.10:FF:000077">
    <property type="entry name" value="Ubiquitin conjugating enzyme E2"/>
    <property type="match status" value="1"/>
</dbReference>
<evidence type="ECO:0000259" key="3">
    <source>
        <dbReference type="PROSITE" id="PS50127"/>
    </source>
</evidence>
<evidence type="ECO:0000313" key="5">
    <source>
        <dbReference type="Proteomes" id="UP000191672"/>
    </source>
</evidence>
<evidence type="ECO:0000256" key="2">
    <source>
        <dbReference type="SAM" id="SignalP"/>
    </source>
</evidence>
<sequence>MRFSIVFTTFSAIALAQAQSSSSSETVVENPATQYLTQTNSLGVVTGQPVAVTSQASVVTSQPAVVTSQQPAASIPAGLTSPVAGVSSTLSTATRSDSVTSSTDSSMATGTSTATTSSSDSSSTDSDSSSASASGSSTSVSTGGAAIATAGPVGLGMAAAALVAFLSKTLFCLFTLEILVAYPSMPSNLRRLAADHAALHNDLPPYYLKPSEDDDLSQLDILLTGPPGTPFSEGLWKLHLKMPADYPKSPPKATFRTRIWHPNMEELTGAVCVDTLKRDWQPNLTLRDVLMTISCLLIYPNPDSALNSSAGALLQENYAAFAHQAKLMTSIHAPIPLDLKDAVNDAKLRGEDAGTVIEEQEETSLQQARKQQRNRTATSKKSIHQITPIDTLPHPHPFTQSSQSVSDEEMTDGENEANASKENDPSLSPSPVNLAPPSPRKNALGKRPLSVLSMPYPEDEADMMLVDPDSDTDSPMFSNEQNITANIRSRTSSPLRKTPKRSLLSKGINASGRLHDTMPIFEDFPSLSMTDPTCRLSGDGKENRGSATIRGLKEKQDMHHCKALNSNPLIPSALQHAPTPSLSSSSIRASKISTSKKAIGGLRKTTAVKTKPRIGVRRL</sequence>
<feature type="chain" id="PRO_5013116634" description="UBC core domain-containing protein" evidence="2">
    <location>
        <begin position="19"/>
        <end position="619"/>
    </location>
</feature>
<proteinExistence type="predicted"/>
<name>A0A1V6QL90_9EURO</name>
<dbReference type="InterPro" id="IPR000608">
    <property type="entry name" value="UBC"/>
</dbReference>
<dbReference type="InterPro" id="IPR016135">
    <property type="entry name" value="UBQ-conjugating_enzyme/RWD"/>
</dbReference>
<feature type="domain" description="UBC core" evidence="3">
    <location>
        <begin position="187"/>
        <end position="334"/>
    </location>
</feature>
<feature type="compositionally biased region" description="Polar residues" evidence="1">
    <location>
        <begin position="363"/>
        <end position="380"/>
    </location>
</feature>
<protein>
    <recommendedName>
        <fullName evidence="3">UBC core domain-containing protein</fullName>
    </recommendedName>
</protein>
<keyword evidence="2" id="KW-0732">Signal</keyword>
<feature type="signal peptide" evidence="2">
    <location>
        <begin position="1"/>
        <end position="18"/>
    </location>
</feature>
<accession>A0A1V6QL90</accession>
<dbReference type="SMART" id="SM00212">
    <property type="entry name" value="UBCc"/>
    <property type="match status" value="1"/>
</dbReference>
<dbReference type="SUPFAM" id="SSF54495">
    <property type="entry name" value="UBC-like"/>
    <property type="match status" value="1"/>
</dbReference>
<evidence type="ECO:0000256" key="1">
    <source>
        <dbReference type="SAM" id="MobiDB-lite"/>
    </source>
</evidence>
<dbReference type="Proteomes" id="UP000191672">
    <property type="component" value="Unassembled WGS sequence"/>
</dbReference>
<evidence type="ECO:0000313" key="4">
    <source>
        <dbReference type="EMBL" id="OQD89994.1"/>
    </source>
</evidence>
<dbReference type="AlphaFoldDB" id="A0A1V6QL90"/>
<reference evidence="5" key="1">
    <citation type="journal article" date="2017" name="Nat. Microbiol.">
        <title>Global analysis of biosynthetic gene clusters reveals vast potential of secondary metabolite production in Penicillium species.</title>
        <authorList>
            <person name="Nielsen J.C."/>
            <person name="Grijseels S."/>
            <person name="Prigent S."/>
            <person name="Ji B."/>
            <person name="Dainat J."/>
            <person name="Nielsen K.F."/>
            <person name="Frisvad J.C."/>
            <person name="Workman M."/>
            <person name="Nielsen J."/>
        </authorList>
    </citation>
    <scope>NUCLEOTIDE SEQUENCE [LARGE SCALE GENOMIC DNA]</scope>
    <source>
        <strain evidence="5">IBT 31811</strain>
    </source>
</reference>
<organism evidence="4 5">
    <name type="scientific">Penicillium antarcticum</name>
    <dbReference type="NCBI Taxonomy" id="416450"/>
    <lineage>
        <taxon>Eukaryota</taxon>
        <taxon>Fungi</taxon>
        <taxon>Dikarya</taxon>
        <taxon>Ascomycota</taxon>
        <taxon>Pezizomycotina</taxon>
        <taxon>Eurotiomycetes</taxon>
        <taxon>Eurotiomycetidae</taxon>
        <taxon>Eurotiales</taxon>
        <taxon>Aspergillaceae</taxon>
        <taxon>Penicillium</taxon>
    </lineage>
</organism>
<dbReference type="PROSITE" id="PS50127">
    <property type="entry name" value="UBC_2"/>
    <property type="match status" value="1"/>
</dbReference>
<feature type="compositionally biased region" description="Acidic residues" evidence="1">
    <location>
        <begin position="406"/>
        <end position="415"/>
    </location>
</feature>
<dbReference type="CDD" id="cd23804">
    <property type="entry name" value="UBCc_UBE2S"/>
    <property type="match status" value="1"/>
</dbReference>
<dbReference type="Gene3D" id="3.10.110.10">
    <property type="entry name" value="Ubiquitin Conjugating Enzyme"/>
    <property type="match status" value="1"/>
</dbReference>
<gene>
    <name evidence="4" type="ORF">PENANT_c002G08467</name>
</gene>
<dbReference type="STRING" id="416450.A0A1V6QL90"/>
<dbReference type="PANTHER" id="PTHR24068">
    <property type="entry name" value="UBIQUITIN-CONJUGATING ENZYME E2"/>
    <property type="match status" value="1"/>
</dbReference>
<dbReference type="Pfam" id="PF00179">
    <property type="entry name" value="UQ_con"/>
    <property type="match status" value="1"/>
</dbReference>
<feature type="region of interest" description="Disordered" evidence="1">
    <location>
        <begin position="356"/>
        <end position="448"/>
    </location>
</feature>
<feature type="region of interest" description="Disordered" evidence="1">
    <location>
        <begin position="90"/>
        <end position="142"/>
    </location>
</feature>
<keyword evidence="5" id="KW-1185">Reference proteome</keyword>
<comment type="caution">
    <text evidence="4">The sequence shown here is derived from an EMBL/GenBank/DDBJ whole genome shotgun (WGS) entry which is preliminary data.</text>
</comment>